<dbReference type="AlphaFoldDB" id="A0A2G1VUS8"/>
<keyword evidence="2" id="KW-1185">Reference proteome</keyword>
<sequence>MLKKPETHSLLRRMTVFTGFLTGSSIALNPDKNPLAVANKIRLPLFQLVLKGNLLKTKVCY</sequence>
<reference evidence="1 2" key="1">
    <citation type="submission" date="2017-08" db="EMBL/GenBank/DDBJ databases">
        <title>The whole genome shortgun sequences of strain Leeuwenhoekiella nanhaiensis G18 from the South China Sea.</title>
        <authorList>
            <person name="Liu Q."/>
        </authorList>
    </citation>
    <scope>NUCLEOTIDE SEQUENCE [LARGE SCALE GENOMIC DNA]</scope>
    <source>
        <strain evidence="1 2">G18</strain>
    </source>
</reference>
<comment type="caution">
    <text evidence="1">The sequence shown here is derived from an EMBL/GenBank/DDBJ whole genome shotgun (WGS) entry which is preliminary data.</text>
</comment>
<proteinExistence type="predicted"/>
<gene>
    <name evidence="1" type="ORF">CJ305_06110</name>
</gene>
<dbReference type="EMBL" id="NQXA01000002">
    <property type="protein sequence ID" value="PHQ30527.1"/>
    <property type="molecule type" value="Genomic_DNA"/>
</dbReference>
<dbReference type="Proteomes" id="UP000229433">
    <property type="component" value="Unassembled WGS sequence"/>
</dbReference>
<protein>
    <submittedName>
        <fullName evidence="1">Uncharacterized protein</fullName>
    </submittedName>
</protein>
<accession>A0A2G1VUS8</accession>
<name>A0A2G1VUS8_9FLAO</name>
<evidence type="ECO:0000313" key="1">
    <source>
        <dbReference type="EMBL" id="PHQ30527.1"/>
    </source>
</evidence>
<organism evidence="1 2">
    <name type="scientific">Leeuwenhoekiella nanhaiensis</name>
    <dbReference type="NCBI Taxonomy" id="1655491"/>
    <lineage>
        <taxon>Bacteria</taxon>
        <taxon>Pseudomonadati</taxon>
        <taxon>Bacteroidota</taxon>
        <taxon>Flavobacteriia</taxon>
        <taxon>Flavobacteriales</taxon>
        <taxon>Flavobacteriaceae</taxon>
        <taxon>Leeuwenhoekiella</taxon>
    </lineage>
</organism>
<evidence type="ECO:0000313" key="2">
    <source>
        <dbReference type="Proteomes" id="UP000229433"/>
    </source>
</evidence>